<evidence type="ECO:0000313" key="2">
    <source>
        <dbReference type="Proteomes" id="UP000887574"/>
    </source>
</evidence>
<name>A0A915DK22_9BILA</name>
<dbReference type="WBParaSite" id="jg20870">
    <property type="protein sequence ID" value="jg20870"/>
    <property type="gene ID" value="jg20870"/>
</dbReference>
<evidence type="ECO:0000313" key="3">
    <source>
        <dbReference type="WBParaSite" id="jg20870"/>
    </source>
</evidence>
<feature type="region of interest" description="Disordered" evidence="1">
    <location>
        <begin position="369"/>
        <end position="399"/>
    </location>
</feature>
<protein>
    <submittedName>
        <fullName evidence="3">GW182 middle domain-containing protein</fullName>
    </submittedName>
</protein>
<proteinExistence type="predicted"/>
<accession>A0A915DK22</accession>
<feature type="compositionally biased region" description="Low complexity" evidence="1">
    <location>
        <begin position="150"/>
        <end position="182"/>
    </location>
</feature>
<feature type="compositionally biased region" description="Polar residues" evidence="1">
    <location>
        <begin position="549"/>
        <end position="566"/>
    </location>
</feature>
<sequence>MQVIGIVVMREGLADGASLSRQCSDGHQEQQLVGNQLDIPKSCNAPPVTGGADWNKHIWNAGAPPPVAPTFDDGFHWLCTPPAPGSNWCQPGTGGPGGGGPPPAAMILRNRLSYDPNPQTPGPWRDTGTSVWAIQVDKEGKFGGGKKLSRSSSVHSHSCSQPILPQAGWGEPPPAQGAQQPPTHTDIGTGGWGEPTPTTATANNGSNGNGNAAASWLPPTSNSSQDGGNNGDNGLNSEMIYRQSQQQNFGHANSTSIVTKDRPDGSVTSTNNHLNPHIEQIQHAVNRKLINVAALTSPAVTSNPQILLDLTKLIKRFMDKEHELTKFQQQQHQHQQSAVYKNEEERLICEINSAKSELAELQRSICSGGGSSSNIQIPSNQSNGNPSNNSLSSSTDGHIGAGLQSLISASQSLSIQSGQENGSGNDWKSGALDWSPPSSGVGMDTAFGRKEDQFLALTSASSVQMTNTMSGSGPGMQQYNHFDGHDTGEYGHEGGNGAMDDGPLESKCYSWHLQTNPLLSSAMLGHGGQYSSGGQNVNSQHGQGGADQRNFNAWTGGNATPYPTNNSNPASEMWNNKARSGNIPPVGGPPPSGLMSNPPNRLMGPPPSILGPAYPSGNPAGMPPGTGNRGQFGPGPGTAPINAGVYWILFQLVNINDQQIQMICSRVGRLTNFMIVGHKIACAKFADANMDGLMQRLKEAYMFAPQHIKVVPDDEFDKMMRASRASNMPVTNVWSAPPPPNPGSEAMSHWSGNQTQEMMMGPRQCNILAVGLKWMT</sequence>
<evidence type="ECO:0000256" key="1">
    <source>
        <dbReference type="SAM" id="MobiDB-lite"/>
    </source>
</evidence>
<feature type="region of interest" description="Disordered" evidence="1">
    <location>
        <begin position="530"/>
        <end position="566"/>
    </location>
</feature>
<feature type="compositionally biased region" description="Polar residues" evidence="1">
    <location>
        <begin position="242"/>
        <end position="258"/>
    </location>
</feature>
<feature type="compositionally biased region" description="Low complexity" evidence="1">
    <location>
        <begin position="369"/>
        <end position="394"/>
    </location>
</feature>
<reference evidence="3" key="1">
    <citation type="submission" date="2022-11" db="UniProtKB">
        <authorList>
            <consortium name="WormBaseParasite"/>
        </authorList>
    </citation>
    <scope>IDENTIFICATION</scope>
</reference>
<dbReference type="AlphaFoldDB" id="A0A915DK22"/>
<feature type="compositionally biased region" description="Polar residues" evidence="1">
    <location>
        <begin position="532"/>
        <end position="541"/>
    </location>
</feature>
<keyword evidence="2" id="KW-1185">Reference proteome</keyword>
<dbReference type="Proteomes" id="UP000887574">
    <property type="component" value="Unplaced"/>
</dbReference>
<feature type="region of interest" description="Disordered" evidence="1">
    <location>
        <begin position="143"/>
        <end position="273"/>
    </location>
</feature>
<feature type="region of interest" description="Disordered" evidence="1">
    <location>
        <begin position="412"/>
        <end position="432"/>
    </location>
</feature>
<organism evidence="2 3">
    <name type="scientific">Ditylenchus dipsaci</name>
    <dbReference type="NCBI Taxonomy" id="166011"/>
    <lineage>
        <taxon>Eukaryota</taxon>
        <taxon>Metazoa</taxon>
        <taxon>Ecdysozoa</taxon>
        <taxon>Nematoda</taxon>
        <taxon>Chromadorea</taxon>
        <taxon>Rhabditida</taxon>
        <taxon>Tylenchina</taxon>
        <taxon>Tylenchomorpha</taxon>
        <taxon>Sphaerularioidea</taxon>
        <taxon>Anguinidae</taxon>
        <taxon>Anguininae</taxon>
        <taxon>Ditylenchus</taxon>
    </lineage>
</organism>
<feature type="compositionally biased region" description="Low complexity" evidence="1">
    <location>
        <begin position="194"/>
        <end position="237"/>
    </location>
</feature>